<feature type="compositionally biased region" description="Low complexity" evidence="4">
    <location>
        <begin position="23"/>
        <end position="37"/>
    </location>
</feature>
<evidence type="ECO:0000313" key="6">
    <source>
        <dbReference type="EMBL" id="GFZ16544.1"/>
    </source>
</evidence>
<feature type="domain" description="Hyaluronan/mRNA-binding protein" evidence="5">
    <location>
        <begin position="172"/>
        <end position="299"/>
    </location>
</feature>
<evidence type="ECO:0000256" key="4">
    <source>
        <dbReference type="SAM" id="MobiDB-lite"/>
    </source>
</evidence>
<feature type="compositionally biased region" description="Acidic residues" evidence="4">
    <location>
        <begin position="205"/>
        <end position="214"/>
    </location>
</feature>
<keyword evidence="7" id="KW-1185">Reference proteome</keyword>
<reference evidence="6 7" key="1">
    <citation type="submission" date="2019-07" db="EMBL/GenBank/DDBJ databases">
        <title>De Novo Assembly of kiwifruit Actinidia rufa.</title>
        <authorList>
            <person name="Sugita-Konishi S."/>
            <person name="Sato K."/>
            <person name="Mori E."/>
            <person name="Abe Y."/>
            <person name="Kisaki G."/>
            <person name="Hamano K."/>
            <person name="Suezawa K."/>
            <person name="Otani M."/>
            <person name="Fukuda T."/>
            <person name="Manabe T."/>
            <person name="Gomi K."/>
            <person name="Tabuchi M."/>
            <person name="Akimitsu K."/>
            <person name="Kataoka I."/>
        </authorList>
    </citation>
    <scope>NUCLEOTIDE SEQUENCE [LARGE SCALE GENOMIC DNA]</scope>
    <source>
        <strain evidence="7">cv. Fuchu</strain>
    </source>
</reference>
<sequence length="407" mass="43903">MATTNPFDLLGDDDNDDPSQLIAAQQKKVVPAPKKAPSGGTAVPAPKMPSKPLPPSQAVREAKKDAPRGGGRGGGGRGFGRGRGGGGFNRDLANNENNFSSNNGFSGGYKPAEDGDAGSERRGYGDAGSERRGYGDAGGERRGYGGPRGGGGFRGGRRGGFSNEDVSEGERTRRPFERRSGTGRGNEIKRDGAGRGNWGTPADEIVPESEEPVNENEKNLVDAEKQLGQEDAVEVNKENPVNETEEKEPENKVSILYPCPEDSQFHFQKQEMTLEEYEKVREEKRKALLARKSEERKVSVDKDLEAMQLLSSKKSDEEVFVKLGSDKDKRKDAAEKEERAKKSVSINEFLKPADGGRYRGRGRGNRSGRGGFNEEGSVAYNGGFNRANYAAAPSIDDVGQFPSLGAK</sequence>
<dbReference type="SMART" id="SM01233">
    <property type="entry name" value="HABP4_PAI-RBP1"/>
    <property type="match status" value="1"/>
</dbReference>
<organism evidence="6 7">
    <name type="scientific">Actinidia rufa</name>
    <dbReference type="NCBI Taxonomy" id="165716"/>
    <lineage>
        <taxon>Eukaryota</taxon>
        <taxon>Viridiplantae</taxon>
        <taxon>Streptophyta</taxon>
        <taxon>Embryophyta</taxon>
        <taxon>Tracheophyta</taxon>
        <taxon>Spermatophyta</taxon>
        <taxon>Magnoliopsida</taxon>
        <taxon>eudicotyledons</taxon>
        <taxon>Gunneridae</taxon>
        <taxon>Pentapetalae</taxon>
        <taxon>asterids</taxon>
        <taxon>Ericales</taxon>
        <taxon>Actinidiaceae</taxon>
        <taxon>Actinidia</taxon>
    </lineage>
</organism>
<dbReference type="Proteomes" id="UP000585474">
    <property type="component" value="Unassembled WGS sequence"/>
</dbReference>
<feature type="compositionally biased region" description="Basic and acidic residues" evidence="4">
    <location>
        <begin position="168"/>
        <end position="193"/>
    </location>
</feature>
<evidence type="ECO:0000256" key="1">
    <source>
        <dbReference type="ARBA" id="ARBA00004496"/>
    </source>
</evidence>
<name>A0A7J0H1B7_9ERIC</name>
<feature type="compositionally biased region" description="Low complexity" evidence="4">
    <location>
        <begin position="94"/>
        <end position="104"/>
    </location>
</feature>
<keyword evidence="3" id="KW-0175">Coiled coil</keyword>
<evidence type="ECO:0000313" key="7">
    <source>
        <dbReference type="Proteomes" id="UP000585474"/>
    </source>
</evidence>
<dbReference type="PANTHER" id="PTHR12299:SF17">
    <property type="entry name" value="AT19571P-RELATED"/>
    <property type="match status" value="1"/>
</dbReference>
<dbReference type="InterPro" id="IPR019084">
    <property type="entry name" value="STM1-like_N"/>
</dbReference>
<feature type="region of interest" description="Disordered" evidence="4">
    <location>
        <begin position="324"/>
        <end position="377"/>
    </location>
</feature>
<dbReference type="GO" id="GO:0003723">
    <property type="term" value="F:RNA binding"/>
    <property type="evidence" value="ECO:0007669"/>
    <property type="project" value="InterPro"/>
</dbReference>
<keyword evidence="2" id="KW-0963">Cytoplasm</keyword>
<evidence type="ECO:0000259" key="5">
    <source>
        <dbReference type="SMART" id="SM01233"/>
    </source>
</evidence>
<feature type="compositionally biased region" description="Gly residues" evidence="4">
    <location>
        <begin position="144"/>
        <end position="154"/>
    </location>
</feature>
<evidence type="ECO:0000256" key="3">
    <source>
        <dbReference type="SAM" id="Coils"/>
    </source>
</evidence>
<dbReference type="Pfam" id="PF09598">
    <property type="entry name" value="Stm1_N"/>
    <property type="match status" value="1"/>
</dbReference>
<dbReference type="Pfam" id="PF04774">
    <property type="entry name" value="HABP4_PAI-RBP1"/>
    <property type="match status" value="1"/>
</dbReference>
<comment type="caution">
    <text evidence="6">The sequence shown here is derived from an EMBL/GenBank/DDBJ whole genome shotgun (WGS) entry which is preliminary data.</text>
</comment>
<dbReference type="EMBL" id="BJWL01000025">
    <property type="protein sequence ID" value="GFZ16544.1"/>
    <property type="molecule type" value="Genomic_DNA"/>
</dbReference>
<dbReference type="InterPro" id="IPR039764">
    <property type="entry name" value="HABP4/SERBP1-like"/>
</dbReference>
<accession>A0A7J0H1B7</accession>
<dbReference type="AlphaFoldDB" id="A0A7J0H1B7"/>
<feature type="compositionally biased region" description="Gly residues" evidence="4">
    <location>
        <begin position="68"/>
        <end position="88"/>
    </location>
</feature>
<feature type="region of interest" description="Disordered" evidence="4">
    <location>
        <begin position="1"/>
        <end position="251"/>
    </location>
</feature>
<proteinExistence type="predicted"/>
<protein>
    <submittedName>
        <fullName evidence="6">Hyaluronan</fullName>
    </submittedName>
</protein>
<dbReference type="OrthoDB" id="784393at2759"/>
<gene>
    <name evidence="6" type="ORF">Acr_25g0009530</name>
</gene>
<dbReference type="GO" id="GO:0005737">
    <property type="term" value="C:cytoplasm"/>
    <property type="evidence" value="ECO:0007669"/>
    <property type="project" value="UniProtKB-SubCell"/>
</dbReference>
<dbReference type="GO" id="GO:0005634">
    <property type="term" value="C:nucleus"/>
    <property type="evidence" value="ECO:0007669"/>
    <property type="project" value="TreeGrafter"/>
</dbReference>
<comment type="subcellular location">
    <subcellularLocation>
        <location evidence="1">Cytoplasm</location>
    </subcellularLocation>
</comment>
<evidence type="ECO:0000256" key="2">
    <source>
        <dbReference type="ARBA" id="ARBA00022490"/>
    </source>
</evidence>
<dbReference type="InterPro" id="IPR006861">
    <property type="entry name" value="HABP4_PAIRBP1-bd"/>
</dbReference>
<feature type="compositionally biased region" description="Pro residues" evidence="4">
    <location>
        <begin position="46"/>
        <end position="55"/>
    </location>
</feature>
<feature type="compositionally biased region" description="Basic and acidic residues" evidence="4">
    <location>
        <begin position="324"/>
        <end position="341"/>
    </location>
</feature>
<feature type="coiled-coil region" evidence="3">
    <location>
        <begin position="267"/>
        <end position="297"/>
    </location>
</feature>
<feature type="compositionally biased region" description="Basic and acidic residues" evidence="4">
    <location>
        <begin position="215"/>
        <end position="228"/>
    </location>
</feature>
<dbReference type="PANTHER" id="PTHR12299">
    <property type="entry name" value="HYALURONIC ACID-BINDING PROTEIN 4"/>
    <property type="match status" value="1"/>
</dbReference>
<feature type="compositionally biased region" description="Basic and acidic residues" evidence="4">
    <location>
        <begin position="118"/>
        <end position="143"/>
    </location>
</feature>